<dbReference type="SUPFAM" id="SSF51045">
    <property type="entry name" value="WW domain"/>
    <property type="match status" value="2"/>
</dbReference>
<keyword evidence="3" id="KW-0597">Phosphoprotein</keyword>
<dbReference type="OMA" id="SWQDERK"/>
<dbReference type="Gene3D" id="2.20.70.10">
    <property type="match status" value="2"/>
</dbReference>
<dbReference type="Pfam" id="PF00397">
    <property type="entry name" value="WW"/>
    <property type="match status" value="2"/>
</dbReference>
<dbReference type="InterPro" id="IPR036020">
    <property type="entry name" value="WW_dom_sf"/>
</dbReference>
<name>A0A8J9S4I5_PHATR</name>
<sequence length="306" mass="34490">MSEKINSSRGSYEVFNAVDELVAKPVLGSDGAAAWQSFRNDKSVLKHAYRSTPSVAPTAPLKAADRASGMKSWQDERKVEAKTRQETGAAEINAGYTNFQRKGGDEEAISRKKRKQIESRIRPEDVPYCLPAPTFQGWKFDYVFTTRDRKSGYYWDGTDSVKQLRGDVLPEIAPRIVEDFENPTPTDELEGLAKERKKRKKQGPVFVHDPNHPLEQVSAALRRSHPALPLGWEAAKDRATGKTYYFNRTTSQRQWEPPPALLGKFTEEGTDTPKLVAGWDTAVDSASGKTYYYNVVTNETKWDRPT</sequence>
<gene>
    <name evidence="6" type="ORF">PTTT1_LOCUS21108</name>
</gene>
<evidence type="ECO:0000259" key="5">
    <source>
        <dbReference type="PROSITE" id="PS50020"/>
    </source>
</evidence>
<feature type="domain" description="WW" evidence="5">
    <location>
        <begin position="226"/>
        <end position="260"/>
    </location>
</feature>
<dbReference type="Proteomes" id="UP000836788">
    <property type="component" value="Chromosome 18"/>
</dbReference>
<feature type="region of interest" description="Disordered" evidence="4">
    <location>
        <begin position="55"/>
        <end position="74"/>
    </location>
</feature>
<dbReference type="PANTHER" id="PTHR14791">
    <property type="entry name" value="BOMB/KIRA PROTEINS"/>
    <property type="match status" value="1"/>
</dbReference>
<dbReference type="InterPro" id="IPR051105">
    <property type="entry name" value="WWC/KIBRA_Hippo_Reg"/>
</dbReference>
<protein>
    <recommendedName>
        <fullName evidence="5">WW domain-containing protein</fullName>
    </recommendedName>
</protein>
<feature type="domain" description="WW" evidence="5">
    <location>
        <begin position="273"/>
        <end position="306"/>
    </location>
</feature>
<evidence type="ECO:0000256" key="3">
    <source>
        <dbReference type="ARBA" id="ARBA00022553"/>
    </source>
</evidence>
<dbReference type="AlphaFoldDB" id="A0A8J9S4I5"/>
<dbReference type="SMART" id="SM00456">
    <property type="entry name" value="WW"/>
    <property type="match status" value="2"/>
</dbReference>
<feature type="region of interest" description="Disordered" evidence="4">
    <location>
        <begin position="82"/>
        <end position="116"/>
    </location>
</feature>
<comment type="subcellular location">
    <subcellularLocation>
        <location evidence="1">Cytoplasm</location>
    </subcellularLocation>
</comment>
<evidence type="ECO:0000256" key="1">
    <source>
        <dbReference type="ARBA" id="ARBA00004496"/>
    </source>
</evidence>
<dbReference type="PROSITE" id="PS50020">
    <property type="entry name" value="WW_DOMAIN_2"/>
    <property type="match status" value="2"/>
</dbReference>
<accession>A0A8J9S4I5</accession>
<feature type="compositionally biased region" description="Basic and acidic residues" evidence="4">
    <location>
        <begin position="102"/>
        <end position="116"/>
    </location>
</feature>
<dbReference type="EMBL" id="OU594959">
    <property type="protein sequence ID" value="CAG9282910.1"/>
    <property type="molecule type" value="Genomic_DNA"/>
</dbReference>
<proteinExistence type="predicted"/>
<evidence type="ECO:0000256" key="2">
    <source>
        <dbReference type="ARBA" id="ARBA00022490"/>
    </source>
</evidence>
<dbReference type="PANTHER" id="PTHR14791:SF29">
    <property type="entry name" value="PROTEIN KIBRA"/>
    <property type="match status" value="1"/>
</dbReference>
<evidence type="ECO:0000256" key="4">
    <source>
        <dbReference type="SAM" id="MobiDB-lite"/>
    </source>
</evidence>
<organism evidence="6">
    <name type="scientific">Phaeodactylum tricornutum</name>
    <name type="common">Diatom</name>
    <dbReference type="NCBI Taxonomy" id="2850"/>
    <lineage>
        <taxon>Eukaryota</taxon>
        <taxon>Sar</taxon>
        <taxon>Stramenopiles</taxon>
        <taxon>Ochrophyta</taxon>
        <taxon>Bacillariophyta</taxon>
        <taxon>Bacillariophyceae</taxon>
        <taxon>Bacillariophycidae</taxon>
        <taxon>Naviculales</taxon>
        <taxon>Phaeodactylaceae</taxon>
        <taxon>Phaeodactylum</taxon>
    </lineage>
</organism>
<dbReference type="GO" id="GO:0005737">
    <property type="term" value="C:cytoplasm"/>
    <property type="evidence" value="ECO:0007669"/>
    <property type="project" value="UniProtKB-SubCell"/>
</dbReference>
<feature type="region of interest" description="Disordered" evidence="4">
    <location>
        <begin position="180"/>
        <end position="211"/>
    </location>
</feature>
<dbReference type="InterPro" id="IPR001202">
    <property type="entry name" value="WW_dom"/>
</dbReference>
<reference evidence="6" key="1">
    <citation type="submission" date="2022-02" db="EMBL/GenBank/DDBJ databases">
        <authorList>
            <person name="Giguere J D."/>
        </authorList>
    </citation>
    <scope>NUCLEOTIDE SEQUENCE</scope>
    <source>
        <strain evidence="6">CCAP 1055/1</strain>
    </source>
</reference>
<dbReference type="CDD" id="cd00201">
    <property type="entry name" value="WW"/>
    <property type="match status" value="2"/>
</dbReference>
<evidence type="ECO:0000313" key="6">
    <source>
        <dbReference type="EMBL" id="CAG9282910.1"/>
    </source>
</evidence>
<keyword evidence="2" id="KW-0963">Cytoplasm</keyword>